<evidence type="ECO:0000259" key="7">
    <source>
        <dbReference type="Pfam" id="PF25917"/>
    </source>
</evidence>
<dbReference type="InterPro" id="IPR050739">
    <property type="entry name" value="MFP"/>
</dbReference>
<keyword evidence="3" id="KW-0812">Transmembrane</keyword>
<dbReference type="Proteomes" id="UP000016543">
    <property type="component" value="Unassembled WGS sequence"/>
</dbReference>
<dbReference type="Gene3D" id="2.40.50.100">
    <property type="match status" value="1"/>
</dbReference>
<evidence type="ECO:0000256" key="3">
    <source>
        <dbReference type="ARBA" id="ARBA00022692"/>
    </source>
</evidence>
<evidence type="ECO:0000313" key="10">
    <source>
        <dbReference type="Proteomes" id="UP000016543"/>
    </source>
</evidence>
<dbReference type="InterPro" id="IPR058625">
    <property type="entry name" value="MdtA-like_BSH"/>
</dbReference>
<keyword evidence="6" id="KW-0175">Coiled coil</keyword>
<dbReference type="SUPFAM" id="SSF111369">
    <property type="entry name" value="HlyD-like secretion proteins"/>
    <property type="match status" value="3"/>
</dbReference>
<comment type="similarity">
    <text evidence="2">Belongs to the membrane fusion protein (MFP) (TC 8.A.1) family.</text>
</comment>
<keyword evidence="5" id="KW-0472">Membrane</keyword>
<gene>
    <name evidence="9" type="ORF">OS145_05625</name>
</gene>
<dbReference type="RefSeq" id="WP_006956834.1">
    <property type="nucleotide sequence ID" value="NZ_CH672409.1"/>
</dbReference>
<accession>A0ABP2CP21</accession>
<comment type="caution">
    <text evidence="9">The sequence shown here is derived from an EMBL/GenBank/DDBJ whole genome shotgun (WGS) entry which is preliminary data.</text>
</comment>
<feature type="domain" description="p-hydroxybenzoic acid efflux pump subunit AaeA-like beta-barrel" evidence="8">
    <location>
        <begin position="236"/>
        <end position="328"/>
    </location>
</feature>
<dbReference type="PANTHER" id="PTHR30386:SF26">
    <property type="entry name" value="TRANSPORT PROTEIN COMB"/>
    <property type="match status" value="1"/>
</dbReference>
<dbReference type="InterPro" id="IPR058634">
    <property type="entry name" value="AaeA-lik-b-barrel"/>
</dbReference>
<dbReference type="PANTHER" id="PTHR30386">
    <property type="entry name" value="MEMBRANE FUSION SUBUNIT OF EMRAB-TOLC MULTIDRUG EFFLUX PUMP"/>
    <property type="match status" value="1"/>
</dbReference>
<keyword evidence="10" id="KW-1185">Reference proteome</keyword>
<dbReference type="Gene3D" id="1.10.287.470">
    <property type="entry name" value="Helix hairpin bin"/>
    <property type="match status" value="1"/>
</dbReference>
<proteinExistence type="inferred from homology"/>
<evidence type="ECO:0000259" key="8">
    <source>
        <dbReference type="Pfam" id="PF25963"/>
    </source>
</evidence>
<reference evidence="9 10" key="1">
    <citation type="submission" date="2006-01" db="EMBL/GenBank/DDBJ databases">
        <authorList>
            <person name="Brettar I."/>
            <person name="Hofle M."/>
            <person name="Ferriera S."/>
            <person name="Johnson J."/>
            <person name="Kravitz S."/>
            <person name="Halpern A."/>
            <person name="Remington K."/>
            <person name="Beeson K."/>
            <person name="Tran B."/>
            <person name="Rogers Y.-H."/>
            <person name="Friedman R."/>
            <person name="Venter J.C."/>
        </authorList>
    </citation>
    <scope>NUCLEOTIDE SEQUENCE [LARGE SCALE GENOMIC DNA]</scope>
    <source>
        <strain evidence="9 10">OS145</strain>
    </source>
</reference>
<dbReference type="EMBL" id="AAMX01000018">
    <property type="protein sequence ID" value="EAQ31366.1"/>
    <property type="molecule type" value="Genomic_DNA"/>
</dbReference>
<evidence type="ECO:0000313" key="9">
    <source>
        <dbReference type="EMBL" id="EAQ31366.1"/>
    </source>
</evidence>
<name>A0ABP2CP21_9GAMM</name>
<comment type="subcellular location">
    <subcellularLocation>
        <location evidence="1">Membrane</location>
        <topology evidence="1">Single-pass membrane protein</topology>
    </subcellularLocation>
</comment>
<protein>
    <submittedName>
        <fullName evidence="9">Multidrug resistance efflux pump, HlyD family protein</fullName>
    </submittedName>
</protein>
<feature type="coiled-coil region" evidence="6">
    <location>
        <begin position="84"/>
        <end position="170"/>
    </location>
</feature>
<evidence type="ECO:0000256" key="1">
    <source>
        <dbReference type="ARBA" id="ARBA00004167"/>
    </source>
</evidence>
<evidence type="ECO:0000256" key="6">
    <source>
        <dbReference type="SAM" id="Coils"/>
    </source>
</evidence>
<keyword evidence="4" id="KW-1133">Transmembrane helix</keyword>
<dbReference type="Pfam" id="PF25917">
    <property type="entry name" value="BSH_RND"/>
    <property type="match status" value="1"/>
</dbReference>
<organism evidence="9 10">
    <name type="scientific">Idiomarina baltica OS145</name>
    <dbReference type="NCBI Taxonomy" id="314276"/>
    <lineage>
        <taxon>Bacteria</taxon>
        <taxon>Pseudomonadati</taxon>
        <taxon>Pseudomonadota</taxon>
        <taxon>Gammaproteobacteria</taxon>
        <taxon>Alteromonadales</taxon>
        <taxon>Idiomarinaceae</taxon>
        <taxon>Idiomarina</taxon>
    </lineage>
</organism>
<evidence type="ECO:0000256" key="2">
    <source>
        <dbReference type="ARBA" id="ARBA00009477"/>
    </source>
</evidence>
<sequence length="353" mass="38753">MTADEKFAKWVKRALIGFIALFAYFLWADLALPLTPQAMVTRVVTQVAPQVNGTVEQVLVDNNQYVDPGDPLFTLDPRPFRLQLQQAELALQQAQQSNRQLDAQIRAAQAKLKSAQATADEQSREAQRIKDLVQEGSTSEQAFDQAQSAALQAQANVDAVKSQLESLKVQRGDSDNAYNLLIQQAKNAVDNAELNLSYTTVRAQHAGRVSNLKLSEGVYARQGNPLLALVSPHADIVADFREKNLRHVKKGQRALIVFDAEPGTVYEATIDSVDAGVNAGQLSADGTLAQPINSNRWVRDAQRMRVHLSLAKGIDNPRPAGAKATVQIVPDSRFKAAVAQAQVRLLGWLHYIY</sequence>
<dbReference type="Gene3D" id="2.40.30.170">
    <property type="match status" value="1"/>
</dbReference>
<feature type="domain" description="Multidrug resistance protein MdtA-like barrel-sandwich hybrid" evidence="7">
    <location>
        <begin position="45"/>
        <end position="229"/>
    </location>
</feature>
<dbReference type="Pfam" id="PF25963">
    <property type="entry name" value="Beta-barrel_AAEA"/>
    <property type="match status" value="1"/>
</dbReference>
<evidence type="ECO:0000256" key="4">
    <source>
        <dbReference type="ARBA" id="ARBA00022989"/>
    </source>
</evidence>
<evidence type="ECO:0000256" key="5">
    <source>
        <dbReference type="ARBA" id="ARBA00023136"/>
    </source>
</evidence>